<keyword evidence="2" id="KW-0812">Transmembrane</keyword>
<dbReference type="Ensembl" id="ENSFHET00000027717.1">
    <property type="protein sequence ID" value="ENSFHEP00000018666.1"/>
    <property type="gene ID" value="ENSFHEG00000020560.1"/>
</dbReference>
<dbReference type="GO" id="GO:0005886">
    <property type="term" value="C:plasma membrane"/>
    <property type="evidence" value="ECO:0007669"/>
    <property type="project" value="UniProtKB-SubCell"/>
</dbReference>
<evidence type="ECO:0000259" key="3">
    <source>
        <dbReference type="PROSITE" id="PS50041"/>
    </source>
</evidence>
<evidence type="ECO:0000256" key="2">
    <source>
        <dbReference type="SAM" id="Phobius"/>
    </source>
</evidence>
<dbReference type="SMART" id="SM00034">
    <property type="entry name" value="CLECT"/>
    <property type="match status" value="1"/>
</dbReference>
<feature type="transmembrane region" description="Helical" evidence="2">
    <location>
        <begin position="52"/>
        <end position="71"/>
    </location>
</feature>
<organism evidence="4 5">
    <name type="scientific">Fundulus heteroclitus</name>
    <name type="common">Killifish</name>
    <name type="synonym">Mummichog</name>
    <dbReference type="NCBI Taxonomy" id="8078"/>
    <lineage>
        <taxon>Eukaryota</taxon>
        <taxon>Metazoa</taxon>
        <taxon>Chordata</taxon>
        <taxon>Craniata</taxon>
        <taxon>Vertebrata</taxon>
        <taxon>Euteleostomi</taxon>
        <taxon>Actinopterygii</taxon>
        <taxon>Neopterygii</taxon>
        <taxon>Teleostei</taxon>
        <taxon>Neoteleostei</taxon>
        <taxon>Acanthomorphata</taxon>
        <taxon>Ovalentaria</taxon>
        <taxon>Atherinomorphae</taxon>
        <taxon>Cyprinodontiformes</taxon>
        <taxon>Fundulidae</taxon>
        <taxon>Fundulus</taxon>
    </lineage>
</organism>
<dbReference type="Pfam" id="PF00059">
    <property type="entry name" value="Lectin_C"/>
    <property type="match status" value="1"/>
</dbReference>
<dbReference type="Gene3D" id="3.10.100.10">
    <property type="entry name" value="Mannose-Binding Protein A, subunit A"/>
    <property type="match status" value="1"/>
</dbReference>
<evidence type="ECO:0000256" key="1">
    <source>
        <dbReference type="ARBA" id="ARBA00004401"/>
    </source>
</evidence>
<dbReference type="InterPro" id="IPR050828">
    <property type="entry name" value="C-type_lectin/matrix_domain"/>
</dbReference>
<name>A0A3Q2PXX5_FUNHE</name>
<feature type="transmembrane region" description="Helical" evidence="2">
    <location>
        <begin position="6"/>
        <end position="23"/>
    </location>
</feature>
<dbReference type="AlphaFoldDB" id="A0A3Q2PXX5"/>
<dbReference type="SUPFAM" id="SSF56436">
    <property type="entry name" value="C-type lectin-like"/>
    <property type="match status" value="1"/>
</dbReference>
<keyword evidence="2" id="KW-1133">Transmembrane helix</keyword>
<dbReference type="InterPro" id="IPR001304">
    <property type="entry name" value="C-type_lectin-like"/>
</dbReference>
<dbReference type="PANTHER" id="PTHR45710:SF8">
    <property type="entry name" value="RERATING FAMILY MEMBER 4"/>
    <property type="match status" value="1"/>
</dbReference>
<reference evidence="4" key="2">
    <citation type="submission" date="2025-09" db="UniProtKB">
        <authorList>
            <consortium name="Ensembl"/>
        </authorList>
    </citation>
    <scope>IDENTIFICATION</scope>
</reference>
<proteinExistence type="predicted"/>
<dbReference type="GeneTree" id="ENSGT01030000234575"/>
<dbReference type="PANTHER" id="PTHR45710">
    <property type="entry name" value="C-TYPE LECTIN DOMAIN-CONTAINING PROTEIN 180"/>
    <property type="match status" value="1"/>
</dbReference>
<dbReference type="STRING" id="8078.ENSFHEP00000018666"/>
<dbReference type="InterPro" id="IPR016187">
    <property type="entry name" value="CTDL_fold"/>
</dbReference>
<comment type="subcellular location">
    <subcellularLocation>
        <location evidence="1">Cell membrane</location>
        <topology evidence="1">Single-pass type II membrane protein</topology>
    </subcellularLocation>
</comment>
<evidence type="ECO:0000313" key="4">
    <source>
        <dbReference type="Ensembl" id="ENSFHEP00000018666.1"/>
    </source>
</evidence>
<accession>A0A3Q2PXX5</accession>
<dbReference type="InterPro" id="IPR016186">
    <property type="entry name" value="C-type_lectin-like/link_sf"/>
</dbReference>
<feature type="domain" description="C-type lectin" evidence="3">
    <location>
        <begin position="144"/>
        <end position="266"/>
    </location>
</feature>
<protein>
    <recommendedName>
        <fullName evidence="3">C-type lectin domain-containing protein</fullName>
    </recommendedName>
</protein>
<dbReference type="Proteomes" id="UP000265000">
    <property type="component" value="Unplaced"/>
</dbReference>
<dbReference type="PROSITE" id="PS50041">
    <property type="entry name" value="C_TYPE_LECTIN_2"/>
    <property type="match status" value="1"/>
</dbReference>
<evidence type="ECO:0000313" key="5">
    <source>
        <dbReference type="Proteomes" id="UP000265000"/>
    </source>
</evidence>
<reference evidence="4" key="1">
    <citation type="submission" date="2025-08" db="UniProtKB">
        <authorList>
            <consortium name="Ensembl"/>
        </authorList>
    </citation>
    <scope>IDENTIFICATION</scope>
</reference>
<sequence>NMDFFHTIYILLFFMLIKKTFLFQIPEKSDFFINVLLLENQNRAQFHKQLRLVLALFGLTCLMLVLAIIILNQNEQRQSSLLTQQNLKLQGETTALKRRTAELHRDREQLNWTIGVILEYNNFPVTEHCPDKVCKPCLDDWLLFQSNCYLITKSKTSYGWKTWKQSRDSCAEKNAELVVIDSKEEQEFVNTNIEKYNDDKHGYWIGLQKDTKDMWTWVDGRNVSVTYWSTAEPGYSYACGLTNPHINHLSNWGKASCTMKNRWICETRALTRPD</sequence>
<keyword evidence="2" id="KW-0472">Membrane</keyword>
<keyword evidence="5" id="KW-1185">Reference proteome</keyword>